<dbReference type="AlphaFoldDB" id="A0A2P6NU33"/>
<feature type="compositionally biased region" description="Polar residues" evidence="1">
    <location>
        <begin position="97"/>
        <end position="107"/>
    </location>
</feature>
<feature type="compositionally biased region" description="Basic and acidic residues" evidence="1">
    <location>
        <begin position="249"/>
        <end position="272"/>
    </location>
</feature>
<reference evidence="2 3" key="1">
    <citation type="journal article" date="2018" name="Genome Biol. Evol.">
        <title>Multiple Roots of Fruiting Body Formation in Amoebozoa.</title>
        <authorList>
            <person name="Hillmann F."/>
            <person name="Forbes G."/>
            <person name="Novohradska S."/>
            <person name="Ferling I."/>
            <person name="Riege K."/>
            <person name="Groth M."/>
            <person name="Westermann M."/>
            <person name="Marz M."/>
            <person name="Spaller T."/>
            <person name="Winckler T."/>
            <person name="Schaap P."/>
            <person name="Glockner G."/>
        </authorList>
    </citation>
    <scope>NUCLEOTIDE SEQUENCE [LARGE SCALE GENOMIC DNA]</scope>
    <source>
        <strain evidence="2 3">Jena</strain>
    </source>
</reference>
<dbReference type="InParanoid" id="A0A2P6NU33"/>
<evidence type="ECO:0000313" key="3">
    <source>
        <dbReference type="Proteomes" id="UP000241769"/>
    </source>
</evidence>
<accession>A0A2P6NU33</accession>
<name>A0A2P6NU33_9EUKA</name>
<dbReference type="Proteomes" id="UP000241769">
    <property type="component" value="Unassembled WGS sequence"/>
</dbReference>
<feature type="region of interest" description="Disordered" evidence="1">
    <location>
        <begin position="235"/>
        <end position="272"/>
    </location>
</feature>
<feature type="compositionally biased region" description="Basic and acidic residues" evidence="1">
    <location>
        <begin position="175"/>
        <end position="189"/>
    </location>
</feature>
<evidence type="ECO:0000256" key="1">
    <source>
        <dbReference type="SAM" id="MobiDB-lite"/>
    </source>
</evidence>
<keyword evidence="3" id="KW-1185">Reference proteome</keyword>
<gene>
    <name evidence="2" type="ORF">PROFUN_00657</name>
</gene>
<comment type="caution">
    <text evidence="2">The sequence shown here is derived from an EMBL/GenBank/DDBJ whole genome shotgun (WGS) entry which is preliminary data.</text>
</comment>
<evidence type="ECO:0000313" key="2">
    <source>
        <dbReference type="EMBL" id="PRP87446.1"/>
    </source>
</evidence>
<protein>
    <submittedName>
        <fullName evidence="2">Uncharacterized protein</fullName>
    </submittedName>
</protein>
<organism evidence="2 3">
    <name type="scientific">Planoprotostelium fungivorum</name>
    <dbReference type="NCBI Taxonomy" id="1890364"/>
    <lineage>
        <taxon>Eukaryota</taxon>
        <taxon>Amoebozoa</taxon>
        <taxon>Evosea</taxon>
        <taxon>Variosea</taxon>
        <taxon>Cavosteliida</taxon>
        <taxon>Cavosteliaceae</taxon>
        <taxon>Planoprotostelium</taxon>
    </lineage>
</organism>
<proteinExistence type="predicted"/>
<dbReference type="EMBL" id="MDYQ01000020">
    <property type="protein sequence ID" value="PRP87446.1"/>
    <property type="molecule type" value="Genomic_DNA"/>
</dbReference>
<sequence>MAHKFRLRIYSILLAAGIQKARSMLARSCARNFALRLTALSSYICMAGGALTGANKPGAAKRDDLLCVDKDDTSEPPEVLHRGCQRGTLPAAGRAPSGSNSALNLTSPRPIAPIQQYGSIDRDEEGGTDRGIHVCGLPGQTETKQKTAGCQARGEKEGQQPRCTTRGKQETSTQDVKKEAEKDDPQKTKKATETLETYCKLVLGRDTSHSLACLTTISISGEGHLLCEQQKEADRHYKKISPDPPPFNQREEDQLTSHSEEDDTLEHPEGGHVKPTSLWHCCLCDRDQFSHTKANSERSSRAAYHSGRQRGTVAAAGRAQCGPNSLLQWIERTLETVVLTLHDSSSNEKQTQHFLMHSDFQPFATQNPHSRSFRVITFEKVSQAEWRETVVDTFKPENTSHKQAEVTAITMTGLTAENATSSHLVTTQNQIAVIPPQSEFRHQTIERFSYTSHTREAIPCIVWLPWERRLSISFLAGLHKTNLCRGNNTDNTSTQDDLDSTFPRDNITVDIHVDFKFFATQNGSGFTIRITASCREQKEREFLDMCPVKPGDNQTIKIGSTLAAKHTQFIMIDMSKPSNIDQSKSEWLDPSGYVVIRVDC</sequence>
<feature type="region of interest" description="Disordered" evidence="1">
    <location>
        <begin position="76"/>
        <end position="189"/>
    </location>
</feature>